<dbReference type="EMBL" id="JAUSUR010000002">
    <property type="protein sequence ID" value="MDQ0360839.1"/>
    <property type="molecule type" value="Genomic_DNA"/>
</dbReference>
<keyword evidence="4" id="KW-0762">Sugar transport</keyword>
<comment type="caution">
    <text evidence="16">The sequence shown here is derived from an EMBL/GenBank/DDBJ whole genome shotgun (WGS) entry which is preliminary data.</text>
</comment>
<feature type="transmembrane region" description="Helical" evidence="12">
    <location>
        <begin position="371"/>
        <end position="387"/>
    </location>
</feature>
<keyword evidence="2" id="KW-0813">Transport</keyword>
<evidence type="ECO:0000259" key="14">
    <source>
        <dbReference type="PROSITE" id="PS51098"/>
    </source>
</evidence>
<feature type="transmembrane region" description="Helical" evidence="12">
    <location>
        <begin position="443"/>
        <end position="464"/>
    </location>
</feature>
<evidence type="ECO:0000256" key="9">
    <source>
        <dbReference type="ARBA" id="ARBA00022989"/>
    </source>
</evidence>
<feature type="transmembrane region" description="Helical" evidence="12">
    <location>
        <begin position="188"/>
        <end position="209"/>
    </location>
</feature>
<evidence type="ECO:0000256" key="7">
    <source>
        <dbReference type="ARBA" id="ARBA00022692"/>
    </source>
</evidence>
<keyword evidence="7 12" id="KW-0812">Transmembrane</keyword>
<dbReference type="PROSITE" id="PS51093">
    <property type="entry name" value="PTS_EIIA_TYPE_1"/>
    <property type="match status" value="1"/>
</dbReference>
<evidence type="ECO:0000256" key="8">
    <source>
        <dbReference type="ARBA" id="ARBA00022777"/>
    </source>
</evidence>
<feature type="active site" description="Phosphocysteine intermediate; for EIIB activity" evidence="11">
    <location>
        <position position="27"/>
    </location>
</feature>
<feature type="transmembrane region" description="Helical" evidence="12">
    <location>
        <begin position="301"/>
        <end position="322"/>
    </location>
</feature>
<dbReference type="Pfam" id="PF00358">
    <property type="entry name" value="PTS_EIIA_1"/>
    <property type="match status" value="1"/>
</dbReference>
<dbReference type="SUPFAM" id="SSF51261">
    <property type="entry name" value="Duplicated hybrid motif"/>
    <property type="match status" value="1"/>
</dbReference>
<accession>A0ABU0E1T0</accession>
<keyword evidence="8" id="KW-0418">Kinase</keyword>
<feature type="transmembrane region" description="Helical" evidence="12">
    <location>
        <begin position="153"/>
        <end position="176"/>
    </location>
</feature>
<reference evidence="16 17" key="1">
    <citation type="submission" date="2023-07" db="EMBL/GenBank/DDBJ databases">
        <title>Genomic Encyclopedia of Type Strains, Phase IV (KMG-IV): sequencing the most valuable type-strain genomes for metagenomic binning, comparative biology and taxonomic classification.</title>
        <authorList>
            <person name="Goeker M."/>
        </authorList>
    </citation>
    <scope>NUCLEOTIDE SEQUENCE [LARGE SCALE GENOMIC DNA]</scope>
    <source>
        <strain evidence="16 17">DSM 16784</strain>
    </source>
</reference>
<sequence>MSKYEKDAKALLEHVGGKENIKAVTHCVTRMRFVLVDPEKADIKKIEAIPAAKGTFTQSGQFQVIIGNDVSDFYKDFVSVSGIEGVDKSALKETAKDNQTWLQKLMTNIAEIFTPLIPALVCGGLILGFRNVIGDIKMFEDGTKTLVEISQFWSGLHSFLWLIGEAIFHFLPVGIVWSITKKMGTTQILGIILGLTLVSPQLLNAYGVAGTAAADIPVWDFGFAQIQMIGYQAQVIPAILVGFSLVYLERFWNRVIPSVVRLVAVPFLALLPAVLLAHTVLGPIGWQIGSFISDIVYNGLTSSFGVVFAGLFGFLYAPLVITGLHHMTNAIDLQLIGQFDGTILWPMIALSNIAQGSAVLAMVFLQRKNEQAKQVAIPSAISCYLGVTEPAMFGVNLKYVFPFVSAMVGSGLAAIISVGTGVMANSIGVGGLPGFLSIQTAHIPMFFVAMAVSIVVPFALTYVIGKRKLGVEELTGEAPEIDSSKFATPLQGKVMALNEVEDKVFAEGTMGEGYAVELSNGKVLAPFNGEVIMTFPTKHAFGLRRDDGLEVLIHLGMDTVELEGKGFKMFVEKGDRIKQGDTIAEVDINYVKEQGKSLVSPVVFTSKEAVKLLKKGTTINFLQDVIEIV</sequence>
<dbReference type="RefSeq" id="WP_307407041.1">
    <property type="nucleotide sequence ID" value="NZ_JAUSUR010000002.1"/>
</dbReference>
<feature type="domain" description="PTS EIIC type-1" evidence="15">
    <location>
        <begin position="107"/>
        <end position="480"/>
    </location>
</feature>
<keyword evidence="5" id="KW-0808">Transferase</keyword>
<dbReference type="PANTHER" id="PTHR30175">
    <property type="entry name" value="PHOSPHOTRANSFERASE SYSTEM TRANSPORT PROTEIN"/>
    <property type="match status" value="1"/>
</dbReference>
<evidence type="ECO:0000259" key="15">
    <source>
        <dbReference type="PROSITE" id="PS51103"/>
    </source>
</evidence>
<evidence type="ECO:0000256" key="1">
    <source>
        <dbReference type="ARBA" id="ARBA00004651"/>
    </source>
</evidence>
<evidence type="ECO:0000313" key="16">
    <source>
        <dbReference type="EMBL" id="MDQ0360839.1"/>
    </source>
</evidence>
<dbReference type="InterPro" id="IPR050558">
    <property type="entry name" value="PTS_Sugar-Specific_Components"/>
</dbReference>
<dbReference type="PANTHER" id="PTHR30175:SF4">
    <property type="entry name" value="PTS SYSTEM TREHALOSE-SPECIFIC EIIBC COMPONENT"/>
    <property type="match status" value="1"/>
</dbReference>
<evidence type="ECO:0000256" key="6">
    <source>
        <dbReference type="ARBA" id="ARBA00022683"/>
    </source>
</evidence>
<feature type="transmembrane region" description="Helical" evidence="12">
    <location>
        <begin position="112"/>
        <end position="133"/>
    </location>
</feature>
<dbReference type="InterPro" id="IPR001127">
    <property type="entry name" value="PTS_EIIA_1_perm"/>
</dbReference>
<dbReference type="PROSITE" id="PS00371">
    <property type="entry name" value="PTS_EIIA_TYPE_1_HIS"/>
    <property type="match status" value="1"/>
</dbReference>
<evidence type="ECO:0000313" key="17">
    <source>
        <dbReference type="Proteomes" id="UP001230220"/>
    </source>
</evidence>
<dbReference type="NCBIfam" id="TIGR01992">
    <property type="entry name" value="PTS-IIBC-Tre"/>
    <property type="match status" value="1"/>
</dbReference>
<evidence type="ECO:0000256" key="4">
    <source>
        <dbReference type="ARBA" id="ARBA00022597"/>
    </source>
</evidence>
<dbReference type="Pfam" id="PF02378">
    <property type="entry name" value="PTS_EIIC"/>
    <property type="match status" value="1"/>
</dbReference>
<dbReference type="CDD" id="cd00212">
    <property type="entry name" value="PTS_IIB_glc"/>
    <property type="match status" value="1"/>
</dbReference>
<dbReference type="Pfam" id="PF00367">
    <property type="entry name" value="PTS_EIIB"/>
    <property type="match status" value="1"/>
</dbReference>
<evidence type="ECO:0000256" key="11">
    <source>
        <dbReference type="PROSITE-ProRule" id="PRU00421"/>
    </source>
</evidence>
<evidence type="ECO:0000256" key="2">
    <source>
        <dbReference type="ARBA" id="ARBA00022448"/>
    </source>
</evidence>
<evidence type="ECO:0000256" key="3">
    <source>
        <dbReference type="ARBA" id="ARBA00022475"/>
    </source>
</evidence>
<feature type="transmembrane region" description="Helical" evidence="12">
    <location>
        <begin position="399"/>
        <end position="423"/>
    </location>
</feature>
<feature type="transmembrane region" description="Helical" evidence="12">
    <location>
        <begin position="260"/>
        <end position="281"/>
    </location>
</feature>
<protein>
    <submittedName>
        <fullName evidence="16">PTS system trehalose-specific IIC component</fullName>
    </submittedName>
</protein>
<keyword evidence="3" id="KW-1003">Cell membrane</keyword>
<organism evidence="16 17">
    <name type="scientific">Breznakia pachnodae</name>
    <dbReference type="NCBI Taxonomy" id="265178"/>
    <lineage>
        <taxon>Bacteria</taxon>
        <taxon>Bacillati</taxon>
        <taxon>Bacillota</taxon>
        <taxon>Erysipelotrichia</taxon>
        <taxon>Erysipelotrichales</taxon>
        <taxon>Erysipelotrichaceae</taxon>
        <taxon>Breznakia</taxon>
    </lineage>
</organism>
<proteinExistence type="predicted"/>
<gene>
    <name evidence="16" type="ORF">J2S15_001584</name>
</gene>
<dbReference type="InterPro" id="IPR003352">
    <property type="entry name" value="PTS_EIIC"/>
</dbReference>
<evidence type="ECO:0000256" key="12">
    <source>
        <dbReference type="SAM" id="Phobius"/>
    </source>
</evidence>
<dbReference type="NCBIfam" id="TIGR00830">
    <property type="entry name" value="PTBA"/>
    <property type="match status" value="1"/>
</dbReference>
<evidence type="ECO:0000256" key="5">
    <source>
        <dbReference type="ARBA" id="ARBA00022679"/>
    </source>
</evidence>
<dbReference type="Gene3D" id="2.70.70.10">
    <property type="entry name" value="Glucose Permease (Domain IIA)"/>
    <property type="match status" value="1"/>
</dbReference>
<keyword evidence="9 12" id="KW-1133">Transmembrane helix</keyword>
<evidence type="ECO:0000259" key="13">
    <source>
        <dbReference type="PROSITE" id="PS51093"/>
    </source>
</evidence>
<dbReference type="InterPro" id="IPR001996">
    <property type="entry name" value="PTS_IIB_1"/>
</dbReference>
<dbReference type="Gene3D" id="3.30.1360.60">
    <property type="entry name" value="Glucose permease domain IIB"/>
    <property type="match status" value="1"/>
</dbReference>
<dbReference type="PROSITE" id="PS01035">
    <property type="entry name" value="PTS_EIIB_TYPE_1_CYS"/>
    <property type="match status" value="1"/>
</dbReference>
<keyword evidence="6" id="KW-0598">Phosphotransferase system</keyword>
<dbReference type="NCBIfam" id="NF008236">
    <property type="entry name" value="PRK11007.1"/>
    <property type="match status" value="1"/>
</dbReference>
<dbReference type="PROSITE" id="PS51103">
    <property type="entry name" value="PTS_EIIC_TYPE_1"/>
    <property type="match status" value="1"/>
</dbReference>
<dbReference type="PROSITE" id="PS51098">
    <property type="entry name" value="PTS_EIIB_TYPE_1"/>
    <property type="match status" value="1"/>
</dbReference>
<feature type="transmembrane region" description="Helical" evidence="12">
    <location>
        <begin position="343"/>
        <end position="365"/>
    </location>
</feature>
<keyword evidence="17" id="KW-1185">Reference proteome</keyword>
<dbReference type="InterPro" id="IPR018113">
    <property type="entry name" value="PTrfase_EIIB_Cys"/>
</dbReference>
<dbReference type="InterPro" id="IPR036878">
    <property type="entry name" value="Glu_permease_IIB"/>
</dbReference>
<dbReference type="InterPro" id="IPR011055">
    <property type="entry name" value="Dup_hybrid_motif"/>
</dbReference>
<dbReference type="NCBIfam" id="TIGR00826">
    <property type="entry name" value="EIIB_glc"/>
    <property type="match status" value="1"/>
</dbReference>
<name>A0ABU0E1T0_9FIRM</name>
<dbReference type="SUPFAM" id="SSF55604">
    <property type="entry name" value="Glucose permease domain IIB"/>
    <property type="match status" value="1"/>
</dbReference>
<feature type="domain" description="PTS EIIA type-1" evidence="13">
    <location>
        <begin position="502"/>
        <end position="606"/>
    </location>
</feature>
<feature type="domain" description="PTS EIIB type-1" evidence="14">
    <location>
        <begin position="5"/>
        <end position="87"/>
    </location>
</feature>
<comment type="subcellular location">
    <subcellularLocation>
        <location evidence="1">Cell membrane</location>
        <topology evidence="1">Multi-pass membrane protein</topology>
    </subcellularLocation>
</comment>
<evidence type="ECO:0000256" key="10">
    <source>
        <dbReference type="ARBA" id="ARBA00023136"/>
    </source>
</evidence>
<dbReference type="InterPro" id="IPR013013">
    <property type="entry name" value="PTS_EIIC_1"/>
</dbReference>
<feature type="transmembrane region" description="Helical" evidence="12">
    <location>
        <begin position="229"/>
        <end position="248"/>
    </location>
</feature>
<keyword evidence="10 12" id="KW-0472">Membrane</keyword>
<dbReference type="Proteomes" id="UP001230220">
    <property type="component" value="Unassembled WGS sequence"/>
</dbReference>
<dbReference type="InterPro" id="IPR011296">
    <property type="entry name" value="PTS_IIBC_treh"/>
</dbReference>